<dbReference type="EMBL" id="DPIY01000009">
    <property type="protein sequence ID" value="HCT57576.1"/>
    <property type="molecule type" value="Genomic_DNA"/>
</dbReference>
<evidence type="ECO:0000313" key="2">
    <source>
        <dbReference type="Proteomes" id="UP000264071"/>
    </source>
</evidence>
<reference evidence="1 2" key="1">
    <citation type="journal article" date="2018" name="Nat. Biotechnol.">
        <title>A standardized bacterial taxonomy based on genome phylogeny substantially revises the tree of life.</title>
        <authorList>
            <person name="Parks D.H."/>
            <person name="Chuvochina M."/>
            <person name="Waite D.W."/>
            <person name="Rinke C."/>
            <person name="Skarshewski A."/>
            <person name="Chaumeil P.A."/>
            <person name="Hugenholtz P."/>
        </authorList>
    </citation>
    <scope>NUCLEOTIDE SEQUENCE [LARGE SCALE GENOMIC DNA]</scope>
    <source>
        <strain evidence="1">UBA8844</strain>
    </source>
</reference>
<sequence>MTIHFPLYNTTQQALGKFRRYLPAGALPPRETPELEKEEVEEWASALLGVTLEAITDAVSRWLRDEEMIERGRTRVPTIATFARYARQVDRDHHRPPLAMVVDRPSLQDCASRIEQLQLRAEQVLGREHGGRVWGILLDFARTSEEREQIRNGVIAFDRFDEAVAMAKQQVAAEQDAAERQAKMLRALGGAA</sequence>
<proteinExistence type="predicted"/>
<accession>A0A3D4V8W6</accession>
<gene>
    <name evidence="1" type="ORF">DGD08_10295</name>
</gene>
<dbReference type="AlphaFoldDB" id="A0A3D4V8W6"/>
<name>A0A3D4V8W6_9BACT</name>
<comment type="caution">
    <text evidence="1">The sequence shown here is derived from an EMBL/GenBank/DDBJ whole genome shotgun (WGS) entry which is preliminary data.</text>
</comment>
<organism evidence="1 2">
    <name type="scientific">Gemmatimonas aurantiaca</name>
    <dbReference type="NCBI Taxonomy" id="173480"/>
    <lineage>
        <taxon>Bacteria</taxon>
        <taxon>Pseudomonadati</taxon>
        <taxon>Gemmatimonadota</taxon>
        <taxon>Gemmatimonadia</taxon>
        <taxon>Gemmatimonadales</taxon>
        <taxon>Gemmatimonadaceae</taxon>
        <taxon>Gemmatimonas</taxon>
    </lineage>
</organism>
<dbReference type="Proteomes" id="UP000264071">
    <property type="component" value="Unassembled WGS sequence"/>
</dbReference>
<evidence type="ECO:0000313" key="1">
    <source>
        <dbReference type="EMBL" id="HCT57576.1"/>
    </source>
</evidence>
<protein>
    <submittedName>
        <fullName evidence="1">Uncharacterized protein</fullName>
    </submittedName>
</protein>